<evidence type="ECO:0000313" key="7">
    <source>
        <dbReference type="Proteomes" id="UP000323011"/>
    </source>
</evidence>
<dbReference type="Proteomes" id="UP000325113">
    <property type="component" value="Unassembled WGS sequence"/>
</dbReference>
<accession>A0A5A8CQF1</accession>
<dbReference type="Proteomes" id="UP000322899">
    <property type="component" value="Unassembled WGS sequence"/>
</dbReference>
<sequence>MAPATRAALGASAGFTMPQLATAGAAVAAAAAELDDEDIDVDGDDVVELGRSRPGLERRRELLRVAVSLLLAAEAAAAADLRSAQHAPASGENSLSFDAMAASAWGASGAQTADGTPTAEAVDAEQLHSPVQRPGQQPYHQAWAPAPSGPWAVGSQPVGDQQPVNFRRQPAFGGSLPSGAAPFGAAVAGGGGGGGDDDDDDDDDDDIDDDDDFGDDADAAGRRGGPAPCAFSQAATSMSEACGGSRVTVFSPDGGRGASHPAGWQRFG</sequence>
<proteinExistence type="predicted"/>
<evidence type="ECO:0000313" key="2">
    <source>
        <dbReference type="EMBL" id="KAA0154919.1"/>
    </source>
</evidence>
<reference evidence="6 7" key="1">
    <citation type="submission" date="2019-07" db="EMBL/GenBank/DDBJ databases">
        <title>Genomes of Cafeteria roenbergensis.</title>
        <authorList>
            <person name="Fischer M.G."/>
            <person name="Hackl T."/>
            <person name="Roman M."/>
        </authorList>
    </citation>
    <scope>NUCLEOTIDE SEQUENCE [LARGE SCALE GENOMIC DNA]</scope>
    <source>
        <strain evidence="2 7">BVI</strain>
        <strain evidence="3 9">Cflag</strain>
        <strain evidence="5 6">E4-10P</strain>
        <strain evidence="4 8">RCC970-E3</strain>
    </source>
</reference>
<feature type="region of interest" description="Disordered" evidence="1">
    <location>
        <begin position="246"/>
        <end position="268"/>
    </location>
</feature>
<gene>
    <name evidence="5" type="ORF">FNF27_03005</name>
    <name evidence="4" type="ORF">FNF28_01629</name>
    <name evidence="2" type="ORF">FNF29_02063</name>
    <name evidence="3" type="ORF">FNF31_02123</name>
</gene>
<feature type="region of interest" description="Disordered" evidence="1">
    <location>
        <begin position="130"/>
        <end position="232"/>
    </location>
</feature>
<keyword evidence="7" id="KW-1185">Reference proteome</keyword>
<dbReference type="EMBL" id="VLTO01000013">
    <property type="protein sequence ID" value="KAA0175595.1"/>
    <property type="molecule type" value="Genomic_DNA"/>
</dbReference>
<evidence type="ECO:0000313" key="6">
    <source>
        <dbReference type="Proteomes" id="UP000322899"/>
    </source>
</evidence>
<dbReference type="EMBL" id="VLTM01000014">
    <property type="protein sequence ID" value="KAA0165110.1"/>
    <property type="molecule type" value="Genomic_DNA"/>
</dbReference>
<evidence type="ECO:0000313" key="4">
    <source>
        <dbReference type="EMBL" id="KAA0170208.1"/>
    </source>
</evidence>
<dbReference type="Proteomes" id="UP000324907">
    <property type="component" value="Unassembled WGS sequence"/>
</dbReference>
<evidence type="ECO:0000313" key="5">
    <source>
        <dbReference type="EMBL" id="KAA0175595.1"/>
    </source>
</evidence>
<evidence type="ECO:0000313" key="9">
    <source>
        <dbReference type="Proteomes" id="UP000325113"/>
    </source>
</evidence>
<protein>
    <submittedName>
        <fullName evidence="2">Uncharacterized protein</fullName>
    </submittedName>
</protein>
<comment type="caution">
    <text evidence="2">The sequence shown here is derived from an EMBL/GenBank/DDBJ whole genome shotgun (WGS) entry which is preliminary data.</text>
</comment>
<dbReference type="EMBL" id="VLTN01000009">
    <property type="protein sequence ID" value="KAA0154919.1"/>
    <property type="molecule type" value="Genomic_DNA"/>
</dbReference>
<name>A0A5A8CQF1_CAFRO</name>
<organism evidence="2 7">
    <name type="scientific">Cafeteria roenbergensis</name>
    <name type="common">Marine flagellate</name>
    <dbReference type="NCBI Taxonomy" id="33653"/>
    <lineage>
        <taxon>Eukaryota</taxon>
        <taxon>Sar</taxon>
        <taxon>Stramenopiles</taxon>
        <taxon>Bigyra</taxon>
        <taxon>Opalozoa</taxon>
        <taxon>Bicosoecida</taxon>
        <taxon>Cafeteriaceae</taxon>
        <taxon>Cafeteria</taxon>
    </lineage>
</organism>
<dbReference type="AlphaFoldDB" id="A0A5A8CQF1"/>
<dbReference type="EMBL" id="VLTL01000015">
    <property type="protein sequence ID" value="KAA0170208.1"/>
    <property type="molecule type" value="Genomic_DNA"/>
</dbReference>
<feature type="compositionally biased region" description="Acidic residues" evidence="1">
    <location>
        <begin position="195"/>
        <end position="218"/>
    </location>
</feature>
<evidence type="ECO:0000256" key="1">
    <source>
        <dbReference type="SAM" id="MobiDB-lite"/>
    </source>
</evidence>
<dbReference type="Proteomes" id="UP000323011">
    <property type="component" value="Unassembled WGS sequence"/>
</dbReference>
<evidence type="ECO:0000313" key="8">
    <source>
        <dbReference type="Proteomes" id="UP000324907"/>
    </source>
</evidence>
<evidence type="ECO:0000313" key="3">
    <source>
        <dbReference type="EMBL" id="KAA0165110.1"/>
    </source>
</evidence>